<dbReference type="EMBL" id="QGNW01000351">
    <property type="protein sequence ID" value="RVW75361.1"/>
    <property type="molecule type" value="Genomic_DNA"/>
</dbReference>
<proteinExistence type="predicted"/>
<sequence length="111" mass="12333">MSVASPERGPNFSSWVRFSGKGLALLVEGGETWSAVKAGERFRNAWGEGERRYLLDLRSNRAGRFLFCLAWDVEGKKFLKEGGPPPNAHVATPQSIPPWDTWHINSLSGFS</sequence>
<gene>
    <name evidence="1" type="ORF">CK203_052948</name>
</gene>
<organism evidence="1 2">
    <name type="scientific">Vitis vinifera</name>
    <name type="common">Grape</name>
    <dbReference type="NCBI Taxonomy" id="29760"/>
    <lineage>
        <taxon>Eukaryota</taxon>
        <taxon>Viridiplantae</taxon>
        <taxon>Streptophyta</taxon>
        <taxon>Embryophyta</taxon>
        <taxon>Tracheophyta</taxon>
        <taxon>Spermatophyta</taxon>
        <taxon>Magnoliopsida</taxon>
        <taxon>eudicotyledons</taxon>
        <taxon>Gunneridae</taxon>
        <taxon>Pentapetalae</taxon>
        <taxon>rosids</taxon>
        <taxon>Vitales</taxon>
        <taxon>Vitaceae</taxon>
        <taxon>Viteae</taxon>
        <taxon>Vitis</taxon>
    </lineage>
</organism>
<dbReference type="Proteomes" id="UP000288805">
    <property type="component" value="Unassembled WGS sequence"/>
</dbReference>
<accession>A0A438GT17</accession>
<dbReference type="AlphaFoldDB" id="A0A438GT17"/>
<comment type="caution">
    <text evidence="1">The sequence shown here is derived from an EMBL/GenBank/DDBJ whole genome shotgun (WGS) entry which is preliminary data.</text>
</comment>
<name>A0A438GT17_VITVI</name>
<reference evidence="1 2" key="1">
    <citation type="journal article" date="2018" name="PLoS Genet.">
        <title>Population sequencing reveals clonal diversity and ancestral inbreeding in the grapevine cultivar Chardonnay.</title>
        <authorList>
            <person name="Roach M.J."/>
            <person name="Johnson D.L."/>
            <person name="Bohlmann J."/>
            <person name="van Vuuren H.J."/>
            <person name="Jones S.J."/>
            <person name="Pretorius I.S."/>
            <person name="Schmidt S.A."/>
            <person name="Borneman A.R."/>
        </authorList>
    </citation>
    <scope>NUCLEOTIDE SEQUENCE [LARGE SCALE GENOMIC DNA]</scope>
    <source>
        <strain evidence="2">cv. Chardonnay</strain>
        <tissue evidence="1">Leaf</tissue>
    </source>
</reference>
<protein>
    <submittedName>
        <fullName evidence="1">Uncharacterized protein</fullName>
    </submittedName>
</protein>
<evidence type="ECO:0000313" key="2">
    <source>
        <dbReference type="Proteomes" id="UP000288805"/>
    </source>
</evidence>
<evidence type="ECO:0000313" key="1">
    <source>
        <dbReference type="EMBL" id="RVW75361.1"/>
    </source>
</evidence>